<protein>
    <submittedName>
        <fullName evidence="10">Cytochrome P450</fullName>
    </submittedName>
</protein>
<dbReference type="GO" id="GO:0004497">
    <property type="term" value="F:monooxygenase activity"/>
    <property type="evidence" value="ECO:0007669"/>
    <property type="project" value="UniProtKB-KW"/>
</dbReference>
<dbReference type="PRINTS" id="PR00385">
    <property type="entry name" value="P450"/>
</dbReference>
<evidence type="ECO:0000256" key="4">
    <source>
        <dbReference type="ARBA" id="ARBA00022723"/>
    </source>
</evidence>
<dbReference type="GO" id="GO:0005506">
    <property type="term" value="F:iron ion binding"/>
    <property type="evidence" value="ECO:0007669"/>
    <property type="project" value="InterPro"/>
</dbReference>
<dbReference type="GeneID" id="80348194"/>
<dbReference type="Pfam" id="PF00067">
    <property type="entry name" value="p450"/>
    <property type="match status" value="1"/>
</dbReference>
<dbReference type="Proteomes" id="UP000516173">
    <property type="component" value="Chromosome"/>
</dbReference>
<dbReference type="InterPro" id="IPR002397">
    <property type="entry name" value="Cyt_P450_B"/>
</dbReference>
<evidence type="ECO:0000313" key="10">
    <source>
        <dbReference type="EMBL" id="BCK55899.1"/>
    </source>
</evidence>
<keyword evidence="11" id="KW-1185">Reference proteome</keyword>
<gene>
    <name evidence="10" type="ORF">NWFMUON74_36710</name>
</gene>
<dbReference type="RefSeq" id="WP_187683068.1">
    <property type="nucleotide sequence ID" value="NZ_AP023396.1"/>
</dbReference>
<evidence type="ECO:0000256" key="1">
    <source>
        <dbReference type="ARBA" id="ARBA00001971"/>
    </source>
</evidence>
<dbReference type="EMBL" id="AP023396">
    <property type="protein sequence ID" value="BCK55899.1"/>
    <property type="molecule type" value="Genomic_DNA"/>
</dbReference>
<dbReference type="PANTHER" id="PTHR46696">
    <property type="entry name" value="P450, PUTATIVE (EUROFUNG)-RELATED"/>
    <property type="match status" value="1"/>
</dbReference>
<evidence type="ECO:0000256" key="8">
    <source>
        <dbReference type="RuleBase" id="RU000461"/>
    </source>
</evidence>
<evidence type="ECO:0000256" key="6">
    <source>
        <dbReference type="ARBA" id="ARBA00023004"/>
    </source>
</evidence>
<keyword evidence="7 8" id="KW-0503">Monooxygenase</keyword>
<keyword evidence="4 8" id="KW-0479">Metal-binding</keyword>
<comment type="cofactor">
    <cofactor evidence="1">
        <name>heme</name>
        <dbReference type="ChEBI" id="CHEBI:30413"/>
    </cofactor>
</comment>
<organism evidence="10 11">
    <name type="scientific">Nocardia wallacei</name>
    <dbReference type="NCBI Taxonomy" id="480035"/>
    <lineage>
        <taxon>Bacteria</taxon>
        <taxon>Bacillati</taxon>
        <taxon>Actinomycetota</taxon>
        <taxon>Actinomycetes</taxon>
        <taxon>Mycobacteriales</taxon>
        <taxon>Nocardiaceae</taxon>
        <taxon>Nocardia</taxon>
    </lineage>
</organism>
<evidence type="ECO:0000256" key="7">
    <source>
        <dbReference type="ARBA" id="ARBA00023033"/>
    </source>
</evidence>
<dbReference type="InterPro" id="IPR001128">
    <property type="entry name" value="Cyt_P450"/>
</dbReference>
<dbReference type="Gene3D" id="1.10.630.10">
    <property type="entry name" value="Cytochrome P450"/>
    <property type="match status" value="1"/>
</dbReference>
<dbReference type="FunFam" id="1.10.630.10:FF:000018">
    <property type="entry name" value="Cytochrome P450 monooxygenase"/>
    <property type="match status" value="1"/>
</dbReference>
<dbReference type="GO" id="GO:0020037">
    <property type="term" value="F:heme binding"/>
    <property type="evidence" value="ECO:0007669"/>
    <property type="project" value="InterPro"/>
</dbReference>
<dbReference type="SUPFAM" id="SSF48264">
    <property type="entry name" value="Cytochrome P450"/>
    <property type="match status" value="1"/>
</dbReference>
<evidence type="ECO:0000256" key="3">
    <source>
        <dbReference type="ARBA" id="ARBA00022617"/>
    </source>
</evidence>
<dbReference type="KEGG" id="nwl:NWFMUON74_36710"/>
<feature type="region of interest" description="Disordered" evidence="9">
    <location>
        <begin position="68"/>
        <end position="94"/>
    </location>
</feature>
<dbReference type="PRINTS" id="PR00359">
    <property type="entry name" value="BP450"/>
</dbReference>
<dbReference type="InterPro" id="IPR036396">
    <property type="entry name" value="Cyt_P450_sf"/>
</dbReference>
<evidence type="ECO:0000313" key="11">
    <source>
        <dbReference type="Proteomes" id="UP000516173"/>
    </source>
</evidence>
<keyword evidence="6 8" id="KW-0408">Iron</keyword>
<accession>A0A7G1KPX1</accession>
<sequence length="399" mass="43799">MPVTETLPRLPFPRASALELAPLYAELRAAGPMARIVTQAGYEAWLVTDYELAKRLFADPRLIRVHPDDPGQDRKFTTSSSGAHVPADRSHEQADHANIRKLLAPAFSARRMRRLRHRIGELVEEYIGPLRERPRPLDLHAEFSVPLPVAVICEIVGIPHADRDRFLPWCDAIGLLNDPAAGVRATNELFAYMMDLVARKRREPGADVVSDLIAAEAAEGLDATLIARTAAVLLFAGQTTTVGRIDFGTLYLLAEPGRYRRLRTHPESVPGAVEEILRMAAPSDNAIHPRHALEPLEVDGITIEQGDLVVIAPAAANRDPNVFDAPDAFDPARNPNPHIAFGHGAHHCIGAGLARAELNVVFTELPRRLPGLRLPRPAEAVQLYTDKLNGGLTELLVDW</sequence>
<dbReference type="GO" id="GO:0016705">
    <property type="term" value="F:oxidoreductase activity, acting on paired donors, with incorporation or reduction of molecular oxygen"/>
    <property type="evidence" value="ECO:0007669"/>
    <property type="project" value="InterPro"/>
</dbReference>
<dbReference type="PROSITE" id="PS00086">
    <property type="entry name" value="CYTOCHROME_P450"/>
    <property type="match status" value="1"/>
</dbReference>
<keyword evidence="5 8" id="KW-0560">Oxidoreductase</keyword>
<keyword evidence="3 8" id="KW-0349">Heme</keyword>
<evidence type="ECO:0000256" key="9">
    <source>
        <dbReference type="SAM" id="MobiDB-lite"/>
    </source>
</evidence>
<name>A0A7G1KPX1_9NOCA</name>
<reference evidence="10 11" key="1">
    <citation type="submission" date="2020-08" db="EMBL/GenBank/DDBJ databases">
        <title>Genome Sequencing of Nocardia wallacei strain FMUON74 and assembly.</title>
        <authorList>
            <person name="Toyokawa M."/>
            <person name="Uesaka K."/>
        </authorList>
    </citation>
    <scope>NUCLEOTIDE SEQUENCE [LARGE SCALE GENOMIC DNA]</scope>
    <source>
        <strain evidence="10 11">FMUON74</strain>
    </source>
</reference>
<evidence type="ECO:0000256" key="2">
    <source>
        <dbReference type="ARBA" id="ARBA00010617"/>
    </source>
</evidence>
<dbReference type="InterPro" id="IPR017972">
    <property type="entry name" value="Cyt_P450_CS"/>
</dbReference>
<dbReference type="AlphaFoldDB" id="A0A7G1KPX1"/>
<dbReference type="PANTHER" id="PTHR46696:SF6">
    <property type="entry name" value="P450, PUTATIVE (EUROFUNG)-RELATED"/>
    <property type="match status" value="1"/>
</dbReference>
<evidence type="ECO:0000256" key="5">
    <source>
        <dbReference type="ARBA" id="ARBA00023002"/>
    </source>
</evidence>
<proteinExistence type="inferred from homology"/>
<comment type="similarity">
    <text evidence="2 8">Belongs to the cytochrome P450 family.</text>
</comment>